<dbReference type="Proteomes" id="UP000001343">
    <property type="component" value="Unassembled WGS sequence"/>
</dbReference>
<protein>
    <submittedName>
        <fullName evidence="1">Uncharacterized protein</fullName>
    </submittedName>
</protein>
<organism evidence="1 2">
    <name type="scientific">Leptospira mayottensis 200901122</name>
    <dbReference type="NCBI Taxonomy" id="1193010"/>
    <lineage>
        <taxon>Bacteria</taxon>
        <taxon>Pseudomonadati</taxon>
        <taxon>Spirochaetota</taxon>
        <taxon>Spirochaetia</taxon>
        <taxon>Leptospirales</taxon>
        <taxon>Leptospiraceae</taxon>
        <taxon>Leptospira</taxon>
    </lineage>
</organism>
<name>A0AA87MSW4_9LEPT</name>
<evidence type="ECO:0000313" key="1">
    <source>
        <dbReference type="EMBL" id="EKS01201.1"/>
    </source>
</evidence>
<accession>A0AA87MSW4</accession>
<reference evidence="1 2" key="1">
    <citation type="journal article" date="2014" name="Int. J. Syst. Evol. Microbiol.">
        <title>Leptospira mayottensis sp. nov., a pathogenic species of the genus Leptospira isolated from humans.</title>
        <authorList>
            <person name="Bourhy P."/>
            <person name="Collet L."/>
            <person name="Brisse S."/>
            <person name="Picardeau M."/>
        </authorList>
    </citation>
    <scope>NUCLEOTIDE SEQUENCE [LARGE SCALE GENOMIC DNA]</scope>
    <source>
        <strain evidence="1 2">200901122</strain>
    </source>
</reference>
<evidence type="ECO:0000313" key="2">
    <source>
        <dbReference type="Proteomes" id="UP000001343"/>
    </source>
</evidence>
<sequence>MDSHLSKSLKSFFIPPHIYSTNIFFPFYPSVLRIEFVPKLLEINSNRVPLSSVRLLI</sequence>
<proteinExistence type="predicted"/>
<dbReference type="EMBL" id="AKWM02000022">
    <property type="protein sequence ID" value="EKS01201.1"/>
    <property type="molecule type" value="Genomic_DNA"/>
</dbReference>
<dbReference type="AlphaFoldDB" id="A0AA87MSW4"/>
<gene>
    <name evidence="1" type="ORF">LEP1GSC125_1185</name>
</gene>
<comment type="caution">
    <text evidence="1">The sequence shown here is derived from an EMBL/GenBank/DDBJ whole genome shotgun (WGS) entry which is preliminary data.</text>
</comment>